<sequence length="166" mass="19266">MQIYVAGSHRLSEWDKKEIYQYLEKYAAVNHIHLLAFKSIENEVLRFFLENEALAPRLSVYTLPSLECLPEPFCGAITYLQELGASHQHFYYYDTQIAKTKLELFQEAIIEKMDLVCCFYNGDKPADMIPVDVAKQLGVQSAIYDLPKQKKHLIYRSNGDKIRLVN</sequence>
<dbReference type="Proteomes" id="UP000254879">
    <property type="component" value="Unassembled WGS sequence"/>
</dbReference>
<dbReference type="RefSeq" id="WP_003754669.1">
    <property type="nucleotide sequence ID" value="NZ_CABKNG010000001.1"/>
</dbReference>
<organism evidence="1 2">
    <name type="scientific">Listeria grayi</name>
    <name type="common">Listeria murrayi</name>
    <dbReference type="NCBI Taxonomy" id="1641"/>
    <lineage>
        <taxon>Bacteria</taxon>
        <taxon>Bacillati</taxon>
        <taxon>Bacillota</taxon>
        <taxon>Bacilli</taxon>
        <taxon>Bacillales</taxon>
        <taxon>Listeriaceae</taxon>
        <taxon>Listeria</taxon>
    </lineage>
</organism>
<dbReference type="EMBL" id="UGPG01000001">
    <property type="protein sequence ID" value="STY43967.1"/>
    <property type="molecule type" value="Genomic_DNA"/>
</dbReference>
<dbReference type="OrthoDB" id="2361905at2"/>
<reference evidence="1 2" key="1">
    <citation type="submission" date="2018-06" db="EMBL/GenBank/DDBJ databases">
        <authorList>
            <consortium name="Pathogen Informatics"/>
            <person name="Doyle S."/>
        </authorList>
    </citation>
    <scope>NUCLEOTIDE SEQUENCE [LARGE SCALE GENOMIC DNA]</scope>
    <source>
        <strain evidence="2">NCTC 10815</strain>
    </source>
</reference>
<name>A0A378MC66_LISGR</name>
<evidence type="ECO:0000313" key="2">
    <source>
        <dbReference type="Proteomes" id="UP000254879"/>
    </source>
</evidence>
<accession>A0A378MC66</accession>
<dbReference type="AlphaFoldDB" id="A0A378MC66"/>
<proteinExistence type="predicted"/>
<gene>
    <name evidence="1" type="ORF">NCTC10815_01276</name>
</gene>
<evidence type="ECO:0008006" key="3">
    <source>
        <dbReference type="Google" id="ProtNLM"/>
    </source>
</evidence>
<evidence type="ECO:0000313" key="1">
    <source>
        <dbReference type="EMBL" id="STY43967.1"/>
    </source>
</evidence>
<protein>
    <recommendedName>
        <fullName evidence="3">Flagellar motor switch protein FliG</fullName>
    </recommendedName>
</protein>